<feature type="transmembrane region" description="Helical" evidence="10">
    <location>
        <begin position="209"/>
        <end position="226"/>
    </location>
</feature>
<dbReference type="SMART" id="SM01207">
    <property type="entry name" value="G3P_acyltransf"/>
    <property type="match status" value="1"/>
</dbReference>
<reference evidence="11" key="1">
    <citation type="journal article" date="2020" name="mSystems">
        <title>Genome- and Community-Level Interaction Insights into Carbon Utilization and Element Cycling Functions of Hydrothermarchaeota in Hydrothermal Sediment.</title>
        <authorList>
            <person name="Zhou Z."/>
            <person name="Liu Y."/>
            <person name="Xu W."/>
            <person name="Pan J."/>
            <person name="Luo Z.H."/>
            <person name="Li M."/>
        </authorList>
    </citation>
    <scope>NUCLEOTIDE SEQUENCE [LARGE SCALE GENOMIC DNA]</scope>
    <source>
        <strain evidence="11">SpSt-69</strain>
    </source>
</reference>
<evidence type="ECO:0000256" key="8">
    <source>
        <dbReference type="ARBA" id="ARBA00023209"/>
    </source>
</evidence>
<keyword evidence="5 10" id="KW-1133">Transmembrane helix</keyword>
<dbReference type="UniPathway" id="UPA00085"/>
<comment type="catalytic activity">
    <reaction evidence="10">
        <text>an acyl phosphate + sn-glycerol 3-phosphate = a 1-acyl-sn-glycero-3-phosphate + phosphate</text>
        <dbReference type="Rhea" id="RHEA:34075"/>
        <dbReference type="ChEBI" id="CHEBI:43474"/>
        <dbReference type="ChEBI" id="CHEBI:57597"/>
        <dbReference type="ChEBI" id="CHEBI:57970"/>
        <dbReference type="ChEBI" id="CHEBI:59918"/>
        <dbReference type="EC" id="2.3.1.275"/>
    </reaction>
</comment>
<evidence type="ECO:0000256" key="10">
    <source>
        <dbReference type="HAMAP-Rule" id="MF_01043"/>
    </source>
</evidence>
<keyword evidence="7 10" id="KW-0472">Membrane</keyword>
<feature type="transmembrane region" description="Helical" evidence="10">
    <location>
        <begin position="131"/>
        <end position="150"/>
    </location>
</feature>
<organism evidence="11">
    <name type="scientific">candidate division WOR-3 bacterium</name>
    <dbReference type="NCBI Taxonomy" id="2052148"/>
    <lineage>
        <taxon>Bacteria</taxon>
        <taxon>Bacteria division WOR-3</taxon>
    </lineage>
</organism>
<dbReference type="InterPro" id="IPR003811">
    <property type="entry name" value="G3P_acylTferase_PlsY"/>
</dbReference>
<feature type="transmembrane region" description="Helical" evidence="10">
    <location>
        <begin position="330"/>
        <end position="347"/>
    </location>
</feature>
<comment type="pathway">
    <text evidence="10">Lipid metabolism; phospholipid metabolism.</text>
</comment>
<evidence type="ECO:0000256" key="4">
    <source>
        <dbReference type="ARBA" id="ARBA00022692"/>
    </source>
</evidence>
<feature type="transmembrane region" description="Helical" evidence="10">
    <location>
        <begin position="232"/>
        <end position="250"/>
    </location>
</feature>
<evidence type="ECO:0000256" key="6">
    <source>
        <dbReference type="ARBA" id="ARBA00023098"/>
    </source>
</evidence>
<dbReference type="PANTHER" id="PTHR30309">
    <property type="entry name" value="INNER MEMBRANE PROTEIN YGIH"/>
    <property type="match status" value="1"/>
</dbReference>
<keyword evidence="1 10" id="KW-1003">Cell membrane</keyword>
<name>A0A7V3ZWG1_UNCW3</name>
<evidence type="ECO:0000313" key="11">
    <source>
        <dbReference type="EMBL" id="HGL16868.1"/>
    </source>
</evidence>
<dbReference type="PANTHER" id="PTHR30309:SF0">
    <property type="entry name" value="GLYCEROL-3-PHOSPHATE ACYLTRANSFERASE-RELATED"/>
    <property type="match status" value="1"/>
</dbReference>
<dbReference type="EMBL" id="DTDJ01000011">
    <property type="protein sequence ID" value="HGL16868.1"/>
    <property type="molecule type" value="Genomic_DNA"/>
</dbReference>
<comment type="similarity">
    <text evidence="10">Belongs to the PlsY family.</text>
</comment>
<evidence type="ECO:0000256" key="5">
    <source>
        <dbReference type="ARBA" id="ARBA00022989"/>
    </source>
</evidence>
<keyword evidence="8 10" id="KW-0594">Phospholipid biosynthesis</keyword>
<dbReference type="GO" id="GO:0043772">
    <property type="term" value="F:acyl-phosphate glycerol-3-phosphate acyltransferase activity"/>
    <property type="evidence" value="ECO:0007669"/>
    <property type="project" value="UniProtKB-UniRule"/>
</dbReference>
<feature type="transmembrane region" description="Helical" evidence="10">
    <location>
        <begin position="80"/>
        <end position="100"/>
    </location>
</feature>
<evidence type="ECO:0000256" key="9">
    <source>
        <dbReference type="ARBA" id="ARBA00023264"/>
    </source>
</evidence>
<keyword evidence="9 10" id="KW-1208">Phospholipid metabolism</keyword>
<dbReference type="AlphaFoldDB" id="A0A7V3ZWG1"/>
<protein>
    <recommendedName>
        <fullName evidence="10">Glycerol-3-phosphate acyltransferase</fullName>
    </recommendedName>
    <alternativeName>
        <fullName evidence="10">Acyl-PO4 G3P acyltransferase</fullName>
    </alternativeName>
    <alternativeName>
        <fullName evidence="10">Acyl-phosphate--glycerol-3-phosphate acyltransferase</fullName>
    </alternativeName>
    <alternativeName>
        <fullName evidence="10">G3P acyltransferase</fullName>
        <shortName evidence="10">GPAT</shortName>
        <ecNumber evidence="10">2.3.1.275</ecNumber>
    </alternativeName>
    <alternativeName>
        <fullName evidence="10">Lysophosphatidic acid synthase</fullName>
        <shortName evidence="10">LPA synthase</shortName>
    </alternativeName>
</protein>
<keyword evidence="6 10" id="KW-0443">Lipid metabolism</keyword>
<proteinExistence type="inferred from homology"/>
<dbReference type="EC" id="2.3.1.275" evidence="10"/>
<dbReference type="Pfam" id="PF02660">
    <property type="entry name" value="G3P_acyltransf"/>
    <property type="match status" value="1"/>
</dbReference>
<feature type="transmembrane region" description="Helical" evidence="10">
    <location>
        <begin position="156"/>
        <end position="189"/>
    </location>
</feature>
<dbReference type="HAMAP" id="MF_01043">
    <property type="entry name" value="PlsY"/>
    <property type="match status" value="1"/>
</dbReference>
<gene>
    <name evidence="10" type="primary">plsY</name>
    <name evidence="11" type="ORF">ENU66_00785</name>
</gene>
<keyword evidence="2 10" id="KW-0444">Lipid biosynthesis</keyword>
<evidence type="ECO:0000256" key="7">
    <source>
        <dbReference type="ARBA" id="ARBA00023136"/>
    </source>
</evidence>
<feature type="transmembrane region" description="Helical" evidence="10">
    <location>
        <begin position="106"/>
        <end position="124"/>
    </location>
</feature>
<evidence type="ECO:0000256" key="1">
    <source>
        <dbReference type="ARBA" id="ARBA00022475"/>
    </source>
</evidence>
<accession>A0A7V3ZWG1</accession>
<evidence type="ECO:0000256" key="3">
    <source>
        <dbReference type="ARBA" id="ARBA00022679"/>
    </source>
</evidence>
<keyword evidence="3 10" id="KW-0808">Transferase</keyword>
<feature type="transmembrane region" description="Helical" evidence="10">
    <location>
        <begin position="378"/>
        <end position="396"/>
    </location>
</feature>
<evidence type="ECO:0000256" key="2">
    <source>
        <dbReference type="ARBA" id="ARBA00022516"/>
    </source>
</evidence>
<comment type="caution">
    <text evidence="10">Lacks conserved residue(s) required for the propagation of feature annotation.</text>
</comment>
<keyword evidence="4 10" id="KW-0812">Transmembrane</keyword>
<dbReference type="GO" id="GO:0008654">
    <property type="term" value="P:phospholipid biosynthetic process"/>
    <property type="evidence" value="ECO:0007669"/>
    <property type="project" value="UniProtKB-UniRule"/>
</dbReference>
<dbReference type="GO" id="GO:0005886">
    <property type="term" value="C:plasma membrane"/>
    <property type="evidence" value="ECO:0007669"/>
    <property type="project" value="UniProtKB-SubCell"/>
</dbReference>
<sequence>MALKITLSMLCGYLLGSFSPSYFLGKLLRGIDIREVGERNAGIINAYKILGPIPAFFTTIFDLSKGLISAFIAHKIGIGYPINFLISYTAVLGHVFPFYLKLKGGQGEATAMGIFLFFFFRTLFMKSDFIIAFLLLLFYVLGLIYIIGLSRILGLYILPIAFLLVAIHSSTLEWVTILIFTAHTFAVSLRNRIKSGYKLSERTRVTIKWSRFAARPFALLFIIIYYQTSRSFILKLAGAVALTFLAFDLIRLSKAGINQAIMKTLSFAFKTKEEKTFSSMTHFTVASFLSFLLFPRETSCCSILFPVFGDMFAKLMGLEYGRKKLFEKTLEGFLGYISFGIIAGYVYSKLANFPFLLAIIGAFSGAISEVLPWKLDDNLSGALFSGLAMYYFGKILNWL</sequence>
<comment type="function">
    <text evidence="10">Catalyzes the transfer of an acyl group from acyl-phosphate (acyl-PO(4)) to glycerol-3-phosphate (G3P) to form lysophosphatidic acid (LPA). This enzyme utilizes acyl-phosphate as fatty acyl donor, but not acyl-CoA or acyl-ACP.</text>
</comment>
<comment type="subunit">
    <text evidence="10">Probably interacts with PlsX.</text>
</comment>
<comment type="subcellular location">
    <subcellularLocation>
        <location evidence="10">Cell membrane</location>
        <topology evidence="10">Multi-pass membrane protein</topology>
    </subcellularLocation>
</comment>
<comment type="caution">
    <text evidence="11">The sequence shown here is derived from an EMBL/GenBank/DDBJ whole genome shotgun (WGS) entry which is preliminary data.</text>
</comment>